<sequence length="132" mass="14580">MRHMFMLAALALAGCTGNAELQASRAAEGQRDLAEALNGRVAGKSENCLPSPSSVNGPQIIDARNILYRDGRRVWRNELEADCPSLDRYDILVVELHGSQICKNDLFRPVDPGSRIPGAYCRFGQFTPYVKE</sequence>
<evidence type="ECO:0008006" key="2">
    <source>
        <dbReference type="Google" id="ProtNLM"/>
    </source>
</evidence>
<protein>
    <recommendedName>
        <fullName evidence="2">Lipoprotein</fullName>
    </recommendedName>
</protein>
<evidence type="ECO:0000313" key="1">
    <source>
        <dbReference type="EMBL" id="MDT8758877.1"/>
    </source>
</evidence>
<gene>
    <name evidence="1" type="ORF">MZO42_09235</name>
</gene>
<comment type="caution">
    <text evidence="1">The sequence shown here is derived from an EMBL/GenBank/DDBJ whole genome shotgun (WGS) entry which is preliminary data.</text>
</comment>
<dbReference type="EMBL" id="JALMLT010000002">
    <property type="protein sequence ID" value="MDT8758877.1"/>
    <property type="molecule type" value="Genomic_DNA"/>
</dbReference>
<dbReference type="PROSITE" id="PS51257">
    <property type="entry name" value="PROKAR_LIPOPROTEIN"/>
    <property type="match status" value="1"/>
</dbReference>
<organism evidence="1">
    <name type="scientific">Sphingomonas psychrotolerans</name>
    <dbReference type="NCBI Taxonomy" id="1327635"/>
    <lineage>
        <taxon>Bacteria</taxon>
        <taxon>Pseudomonadati</taxon>
        <taxon>Pseudomonadota</taxon>
        <taxon>Alphaproteobacteria</taxon>
        <taxon>Sphingomonadales</taxon>
        <taxon>Sphingomonadaceae</taxon>
        <taxon>Sphingomonas</taxon>
    </lineage>
</organism>
<name>A0ABU3N2W6_9SPHN</name>
<proteinExistence type="predicted"/>
<reference evidence="1" key="1">
    <citation type="submission" date="2022-04" db="EMBL/GenBank/DDBJ databases">
        <title>Tomato heritable bacteria conferring resistance against bacterial wilt.</title>
        <authorList>
            <person name="Yin J."/>
        </authorList>
    </citation>
    <scope>NUCLEOTIDE SEQUENCE</scope>
    <source>
        <strain evidence="1">Cra20</strain>
    </source>
</reference>
<accession>A0ABU3N2W6</accession>